<evidence type="ECO:0000313" key="3">
    <source>
        <dbReference type="RefSeq" id="XP_002738849.1"/>
    </source>
</evidence>
<organism evidence="2 3">
    <name type="scientific">Saccoglossus kowalevskii</name>
    <name type="common">Acorn worm</name>
    <dbReference type="NCBI Taxonomy" id="10224"/>
    <lineage>
        <taxon>Eukaryota</taxon>
        <taxon>Metazoa</taxon>
        <taxon>Hemichordata</taxon>
        <taxon>Enteropneusta</taxon>
        <taxon>Harrimaniidae</taxon>
        <taxon>Saccoglossus</taxon>
    </lineage>
</organism>
<name>A0ABM0GWG0_SACKO</name>
<sequence>MASCSVTGLIACLVVLGCLVNDVTPLQCTTCEYDEAWDWLAASSDYACVTDPASMNTESCDTTCYTWGLYTDDLSNAYNLKMKRGCASAEENSTWAMDDCDTYDDVSDSNSAFVCTCSDEDSCNADDSGYHKCYKCETGFLEDDDDYNCRSNLEAHYEPTPCLTGHSGCGTKQLYYNSWLFQDDTKRYCTDDTTTDSCTTDSNGYETCIYYCGGDSCNNGGSGANNVIVSTTLILALALVANLSLRFW</sequence>
<evidence type="ECO:0000256" key="1">
    <source>
        <dbReference type="SAM" id="SignalP"/>
    </source>
</evidence>
<proteinExistence type="predicted"/>
<gene>
    <name evidence="3" type="primary">LOC100374334</name>
</gene>
<feature type="signal peptide" evidence="1">
    <location>
        <begin position="1"/>
        <end position="25"/>
    </location>
</feature>
<reference evidence="3" key="1">
    <citation type="submission" date="2025-08" db="UniProtKB">
        <authorList>
            <consortium name="RefSeq"/>
        </authorList>
    </citation>
    <scope>IDENTIFICATION</scope>
    <source>
        <tissue evidence="3">Testes</tissue>
    </source>
</reference>
<evidence type="ECO:0000313" key="2">
    <source>
        <dbReference type="Proteomes" id="UP000694865"/>
    </source>
</evidence>
<dbReference type="GeneID" id="100374334"/>
<keyword evidence="1" id="KW-0732">Signal</keyword>
<keyword evidence="2" id="KW-1185">Reference proteome</keyword>
<feature type="chain" id="PRO_5046142350" evidence="1">
    <location>
        <begin position="26"/>
        <end position="248"/>
    </location>
</feature>
<protein>
    <submittedName>
        <fullName evidence="3">Uncharacterized protein LOC100374334</fullName>
    </submittedName>
</protein>
<accession>A0ABM0GWG0</accession>
<dbReference type="RefSeq" id="XP_002738849.1">
    <property type="nucleotide sequence ID" value="XM_002738803.2"/>
</dbReference>
<dbReference type="Proteomes" id="UP000694865">
    <property type="component" value="Unplaced"/>
</dbReference>